<evidence type="ECO:0000256" key="2">
    <source>
        <dbReference type="ARBA" id="ARBA00023002"/>
    </source>
</evidence>
<evidence type="ECO:0000259" key="4">
    <source>
        <dbReference type="Pfam" id="PF00389"/>
    </source>
</evidence>
<dbReference type="GO" id="GO:0016616">
    <property type="term" value="F:oxidoreductase activity, acting on the CH-OH group of donors, NAD or NADP as acceptor"/>
    <property type="evidence" value="ECO:0007669"/>
    <property type="project" value="InterPro"/>
</dbReference>
<evidence type="ECO:0000256" key="3">
    <source>
        <dbReference type="ARBA" id="ARBA00023027"/>
    </source>
</evidence>
<dbReference type="InterPro" id="IPR043322">
    <property type="entry name" value="CtBP"/>
</dbReference>
<dbReference type="CDD" id="cd05299">
    <property type="entry name" value="CtBP_dh"/>
    <property type="match status" value="1"/>
</dbReference>
<comment type="similarity">
    <text evidence="1">Belongs to the D-isomer specific 2-hydroxyacid dehydrogenase family.</text>
</comment>
<reference evidence="6" key="1">
    <citation type="submission" date="2020-05" db="EMBL/GenBank/DDBJ databases">
        <authorList>
            <person name="Chiriac C."/>
            <person name="Salcher M."/>
            <person name="Ghai R."/>
            <person name="Kavagutti S V."/>
        </authorList>
    </citation>
    <scope>NUCLEOTIDE SEQUENCE</scope>
</reference>
<protein>
    <submittedName>
        <fullName evidence="6">Unannotated protein</fullName>
    </submittedName>
</protein>
<dbReference type="InterPro" id="IPR006139">
    <property type="entry name" value="D-isomer_2_OHA_DH_cat_dom"/>
</dbReference>
<name>A0A6J7A4D6_9ZZZZ</name>
<proteinExistence type="inferred from homology"/>
<dbReference type="GO" id="GO:0051287">
    <property type="term" value="F:NAD binding"/>
    <property type="evidence" value="ECO:0007669"/>
    <property type="project" value="InterPro"/>
</dbReference>
<dbReference type="Pfam" id="PF02826">
    <property type="entry name" value="2-Hacid_dh_C"/>
    <property type="match status" value="1"/>
</dbReference>
<keyword evidence="2" id="KW-0560">Oxidoreductase</keyword>
<organism evidence="6">
    <name type="scientific">freshwater metagenome</name>
    <dbReference type="NCBI Taxonomy" id="449393"/>
    <lineage>
        <taxon>unclassified sequences</taxon>
        <taxon>metagenomes</taxon>
        <taxon>ecological metagenomes</taxon>
    </lineage>
</organism>
<feature type="domain" description="D-isomer specific 2-hydroxyacid dehydrogenase NAD-binding" evidence="5">
    <location>
        <begin position="140"/>
        <end position="316"/>
    </location>
</feature>
<dbReference type="AlphaFoldDB" id="A0A6J7A4D6"/>
<evidence type="ECO:0000256" key="1">
    <source>
        <dbReference type="ARBA" id="ARBA00005854"/>
    </source>
</evidence>
<dbReference type="EMBL" id="CAFABK010000019">
    <property type="protein sequence ID" value="CAB4827601.1"/>
    <property type="molecule type" value="Genomic_DNA"/>
</dbReference>
<evidence type="ECO:0000259" key="5">
    <source>
        <dbReference type="Pfam" id="PF02826"/>
    </source>
</evidence>
<dbReference type="PROSITE" id="PS00671">
    <property type="entry name" value="D_2_HYDROXYACID_DH_3"/>
    <property type="match status" value="1"/>
</dbReference>
<dbReference type="InterPro" id="IPR036291">
    <property type="entry name" value="NAD(P)-bd_dom_sf"/>
</dbReference>
<dbReference type="PANTHER" id="PTHR43761">
    <property type="entry name" value="D-ISOMER SPECIFIC 2-HYDROXYACID DEHYDROGENASE FAMILY PROTEIN (AFU_ORTHOLOGUE AFUA_1G13630)"/>
    <property type="match status" value="1"/>
</dbReference>
<keyword evidence="3" id="KW-0520">NAD</keyword>
<feature type="domain" description="D-isomer specific 2-hydroxyacid dehydrogenase catalytic" evidence="4">
    <location>
        <begin position="54"/>
        <end position="348"/>
    </location>
</feature>
<dbReference type="PANTHER" id="PTHR43761:SF1">
    <property type="entry name" value="D-ISOMER SPECIFIC 2-HYDROXYACID DEHYDROGENASE CATALYTIC DOMAIN-CONTAINING PROTEIN-RELATED"/>
    <property type="match status" value="1"/>
</dbReference>
<dbReference type="InterPro" id="IPR050418">
    <property type="entry name" value="D-iso_2-hydroxyacid_DH_PdxB"/>
</dbReference>
<dbReference type="GO" id="GO:0003714">
    <property type="term" value="F:transcription corepressor activity"/>
    <property type="evidence" value="ECO:0007669"/>
    <property type="project" value="InterPro"/>
</dbReference>
<gene>
    <name evidence="6" type="ORF">UFOPK3204_00617</name>
</gene>
<evidence type="ECO:0000313" key="6">
    <source>
        <dbReference type="EMBL" id="CAB4827601.1"/>
    </source>
</evidence>
<dbReference type="Gene3D" id="3.40.50.720">
    <property type="entry name" value="NAD(P)-binding Rossmann-like Domain"/>
    <property type="match status" value="2"/>
</dbReference>
<dbReference type="SUPFAM" id="SSF51735">
    <property type="entry name" value="NAD(P)-binding Rossmann-fold domains"/>
    <property type="match status" value="1"/>
</dbReference>
<accession>A0A6J7A4D6</accession>
<dbReference type="InterPro" id="IPR029753">
    <property type="entry name" value="D-isomer_DH_CS"/>
</dbReference>
<dbReference type="Pfam" id="PF00389">
    <property type="entry name" value="2-Hacid_dh"/>
    <property type="match status" value="1"/>
</dbReference>
<sequence>MQHIDLICSGQEVLKQFVTSPIEIHYQGEAVTKRVVVTDHAFKNLKHEEAMAHDLGVTLSVFQCTDELETATAVRGADVVVTNFAPITRSVLSILAKNATVIRYGIGYDNVDVASATEFGITVANVPDYGVETVANHAAACVLSLTRRLSTYTSLIRSNGWAKPGDVGDLPALSSLTVGFVGFGRIAQALHQRLRMFGFSFVAYDPVTPPTVQNAPDVKSVSLDELARLSNIVSLHAPSNELTKGMIGREFLALVPTGALIINTARGALIDTDALIVSLEEGRVGGAALDVTEPEPLQLHSRLREMPNVILTPHAAFYDDMSIDRLQLMASQEAARALRGEALRSPVNRPTIIQAED</sequence>
<dbReference type="SUPFAM" id="SSF52283">
    <property type="entry name" value="Formate/glycerate dehydrogenase catalytic domain-like"/>
    <property type="match status" value="1"/>
</dbReference>
<dbReference type="InterPro" id="IPR006140">
    <property type="entry name" value="D-isomer_DH_NAD-bd"/>
</dbReference>